<evidence type="ECO:0000256" key="3">
    <source>
        <dbReference type="ARBA" id="ARBA00022723"/>
    </source>
</evidence>
<evidence type="ECO:0000313" key="8">
    <source>
        <dbReference type="EMBL" id="CAK0851339.1"/>
    </source>
</evidence>
<dbReference type="PROSITE" id="PS51462">
    <property type="entry name" value="NUDIX"/>
    <property type="match status" value="1"/>
</dbReference>
<dbReference type="Pfam" id="PF00293">
    <property type="entry name" value="NUDIX"/>
    <property type="match status" value="1"/>
</dbReference>
<evidence type="ECO:0000313" key="9">
    <source>
        <dbReference type="Proteomes" id="UP001189429"/>
    </source>
</evidence>
<keyword evidence="5" id="KW-0460">Magnesium</keyword>
<evidence type="ECO:0000256" key="1">
    <source>
        <dbReference type="ARBA" id="ARBA00001936"/>
    </source>
</evidence>
<dbReference type="EMBL" id="CAUYUJ010015227">
    <property type="protein sequence ID" value="CAK0851339.1"/>
    <property type="molecule type" value="Genomic_DNA"/>
</dbReference>
<keyword evidence="9" id="KW-1185">Reference proteome</keyword>
<reference evidence="8" key="1">
    <citation type="submission" date="2023-10" db="EMBL/GenBank/DDBJ databases">
        <authorList>
            <person name="Chen Y."/>
            <person name="Shah S."/>
            <person name="Dougan E. K."/>
            <person name="Thang M."/>
            <person name="Chan C."/>
        </authorList>
    </citation>
    <scope>NUCLEOTIDE SEQUENCE [LARGE SCALE GENOMIC DNA]</scope>
</reference>
<dbReference type="InterPro" id="IPR015797">
    <property type="entry name" value="NUDIX_hydrolase-like_dom_sf"/>
</dbReference>
<organism evidence="8 9">
    <name type="scientific">Prorocentrum cordatum</name>
    <dbReference type="NCBI Taxonomy" id="2364126"/>
    <lineage>
        <taxon>Eukaryota</taxon>
        <taxon>Sar</taxon>
        <taxon>Alveolata</taxon>
        <taxon>Dinophyceae</taxon>
        <taxon>Prorocentrales</taxon>
        <taxon>Prorocentraceae</taxon>
        <taxon>Prorocentrum</taxon>
    </lineage>
</organism>
<evidence type="ECO:0000256" key="4">
    <source>
        <dbReference type="ARBA" id="ARBA00022801"/>
    </source>
</evidence>
<name>A0ABN9TZY9_9DINO</name>
<dbReference type="PANTHER" id="PTHR12992:SF11">
    <property type="entry name" value="MITOCHONDRIAL COENZYME A DIPHOSPHATASE NUDT8"/>
    <property type="match status" value="1"/>
</dbReference>
<evidence type="ECO:0000256" key="6">
    <source>
        <dbReference type="ARBA" id="ARBA00023211"/>
    </source>
</evidence>
<proteinExistence type="predicted"/>
<dbReference type="SUPFAM" id="SSF55811">
    <property type="entry name" value="Nudix"/>
    <property type="match status" value="1"/>
</dbReference>
<evidence type="ECO:0000256" key="5">
    <source>
        <dbReference type="ARBA" id="ARBA00022842"/>
    </source>
</evidence>
<sequence>MLIIASRGLCQLRRPAPWRYRAVTAPAAEAGRAEPPRAARPVGAALCQGVGGEPRQKNAQVVILTRVEEGRPGGGPRVLLQLRSREMPVMPGHLATVGGMRDRSDRDSRDTALREVWEETGLVDPGRLAGAAGPARRRALELGAPPPLELRKFGEGAHVDWWVLLLEGAGTFEPRARDAHECQDAAPVLPLLPEGSSLAPCFGHAWVRSPTRLSLDSATSAPAYR</sequence>
<dbReference type="PANTHER" id="PTHR12992">
    <property type="entry name" value="NUDIX HYDROLASE"/>
    <property type="match status" value="1"/>
</dbReference>
<feature type="domain" description="Nudix hydrolase" evidence="7">
    <location>
        <begin position="54"/>
        <end position="225"/>
    </location>
</feature>
<protein>
    <recommendedName>
        <fullName evidence="7">Nudix hydrolase domain-containing protein</fullName>
    </recommendedName>
</protein>
<dbReference type="InterPro" id="IPR045121">
    <property type="entry name" value="CoAse"/>
</dbReference>
<accession>A0ABN9TZY9</accession>
<gene>
    <name evidence="8" type="ORF">PCOR1329_LOCUS43504</name>
</gene>
<comment type="cofactor">
    <cofactor evidence="2">
        <name>Mg(2+)</name>
        <dbReference type="ChEBI" id="CHEBI:18420"/>
    </cofactor>
</comment>
<keyword evidence="6" id="KW-0464">Manganese</keyword>
<dbReference type="Proteomes" id="UP001189429">
    <property type="component" value="Unassembled WGS sequence"/>
</dbReference>
<keyword evidence="3" id="KW-0479">Metal-binding</keyword>
<comment type="caution">
    <text evidence="8">The sequence shown here is derived from an EMBL/GenBank/DDBJ whole genome shotgun (WGS) entry which is preliminary data.</text>
</comment>
<dbReference type="InterPro" id="IPR000086">
    <property type="entry name" value="NUDIX_hydrolase_dom"/>
</dbReference>
<dbReference type="Gene3D" id="3.90.79.10">
    <property type="entry name" value="Nucleoside Triphosphate Pyrophosphohydrolase"/>
    <property type="match status" value="1"/>
</dbReference>
<evidence type="ECO:0000259" key="7">
    <source>
        <dbReference type="PROSITE" id="PS51462"/>
    </source>
</evidence>
<evidence type="ECO:0000256" key="2">
    <source>
        <dbReference type="ARBA" id="ARBA00001946"/>
    </source>
</evidence>
<comment type="cofactor">
    <cofactor evidence="1">
        <name>Mn(2+)</name>
        <dbReference type="ChEBI" id="CHEBI:29035"/>
    </cofactor>
</comment>
<keyword evidence="4" id="KW-0378">Hydrolase</keyword>